<dbReference type="AlphaFoldDB" id="A0A8H5LV73"/>
<gene>
    <name evidence="1" type="ORF">D9615_010351</name>
</gene>
<accession>A0A8H5LV73</accession>
<proteinExistence type="predicted"/>
<evidence type="ECO:0000313" key="1">
    <source>
        <dbReference type="EMBL" id="KAF5370521.1"/>
    </source>
</evidence>
<dbReference type="OrthoDB" id="3048712at2759"/>
<sequence length="419" mass="47041">MLSRFHSLFSFSFSNDEKSSIYMATTKIIPGVIPQDLDNQIYISQWEDKLVKSRDDLCDRLDDLRGCRVRSIRHCRAKGSAVHELVIVEVRSGDDHRFMRLERLNKKEAGETTSEQKKRTAKEIVGLHSGNHDRVKWTSTLKTAMASSKEEKPYLVVQTLTFPNDFTTIGVIDVIALATAITSSAENYSLFAHMCLWFAAIFFECMKKRTINHDGVHFAEGPLYAERGNILKVNFVDANCKLIATGLTVKTKETLVNHYSAEGTEQFLVAFENDSRLAVGDLAENPVDTMMKRWDISGKKLTASLKAAVDAAIAERDALKIANAALATERAEHVAEREKLHASLAAERAERMKQDQQTAKWMAERDAEVAAERQGRLKLEAQVAAEHAERMKQEQQTAQRMADMMARMQSLEASLSVTG</sequence>
<reference evidence="1 2" key="1">
    <citation type="journal article" date="2020" name="ISME J.">
        <title>Uncovering the hidden diversity of litter-decomposition mechanisms in mushroom-forming fungi.</title>
        <authorList>
            <person name="Floudas D."/>
            <person name="Bentzer J."/>
            <person name="Ahren D."/>
            <person name="Johansson T."/>
            <person name="Persson P."/>
            <person name="Tunlid A."/>
        </authorList>
    </citation>
    <scope>NUCLEOTIDE SEQUENCE [LARGE SCALE GENOMIC DNA]</scope>
    <source>
        <strain evidence="1 2">CBS 661.87</strain>
    </source>
</reference>
<name>A0A8H5LV73_9AGAR</name>
<dbReference type="Proteomes" id="UP000565441">
    <property type="component" value="Unassembled WGS sequence"/>
</dbReference>
<keyword evidence="2" id="KW-1185">Reference proteome</keyword>
<organism evidence="1 2">
    <name type="scientific">Tricholomella constricta</name>
    <dbReference type="NCBI Taxonomy" id="117010"/>
    <lineage>
        <taxon>Eukaryota</taxon>
        <taxon>Fungi</taxon>
        <taxon>Dikarya</taxon>
        <taxon>Basidiomycota</taxon>
        <taxon>Agaricomycotina</taxon>
        <taxon>Agaricomycetes</taxon>
        <taxon>Agaricomycetidae</taxon>
        <taxon>Agaricales</taxon>
        <taxon>Tricholomatineae</taxon>
        <taxon>Lyophyllaceae</taxon>
        <taxon>Tricholomella</taxon>
    </lineage>
</organism>
<comment type="caution">
    <text evidence="1">The sequence shown here is derived from an EMBL/GenBank/DDBJ whole genome shotgun (WGS) entry which is preliminary data.</text>
</comment>
<dbReference type="EMBL" id="JAACJP010000051">
    <property type="protein sequence ID" value="KAF5370521.1"/>
    <property type="molecule type" value="Genomic_DNA"/>
</dbReference>
<evidence type="ECO:0000313" key="2">
    <source>
        <dbReference type="Proteomes" id="UP000565441"/>
    </source>
</evidence>
<protein>
    <submittedName>
        <fullName evidence="1">Uncharacterized protein</fullName>
    </submittedName>
</protein>